<dbReference type="EMBL" id="LCNO01000003">
    <property type="protein sequence ID" value="KKU58367.1"/>
    <property type="molecule type" value="Genomic_DNA"/>
</dbReference>
<evidence type="ECO:0000256" key="1">
    <source>
        <dbReference type="SAM" id="MobiDB-lite"/>
    </source>
</evidence>
<accession>A0A0G1RMN3</accession>
<protein>
    <submittedName>
        <fullName evidence="2">Uncharacterized protein</fullName>
    </submittedName>
</protein>
<evidence type="ECO:0000313" key="2">
    <source>
        <dbReference type="EMBL" id="KKU58367.1"/>
    </source>
</evidence>
<organism evidence="2 3">
    <name type="scientific">Candidatus Amesbacteria bacterium GW2011_GWA2_47_11b</name>
    <dbReference type="NCBI Taxonomy" id="1618358"/>
    <lineage>
        <taxon>Bacteria</taxon>
        <taxon>Candidatus Amesiibacteriota</taxon>
    </lineage>
</organism>
<gene>
    <name evidence="2" type="ORF">UX80_C0003G0022</name>
</gene>
<dbReference type="AlphaFoldDB" id="A0A0G1RMN3"/>
<feature type="region of interest" description="Disordered" evidence="1">
    <location>
        <begin position="28"/>
        <end position="48"/>
    </location>
</feature>
<feature type="compositionally biased region" description="Basic residues" evidence="1">
    <location>
        <begin position="31"/>
        <end position="40"/>
    </location>
</feature>
<proteinExistence type="predicted"/>
<dbReference type="Proteomes" id="UP000034307">
    <property type="component" value="Unassembled WGS sequence"/>
</dbReference>
<reference evidence="2 3" key="1">
    <citation type="journal article" date="2015" name="Nature">
        <title>rRNA introns, odd ribosomes, and small enigmatic genomes across a large radiation of phyla.</title>
        <authorList>
            <person name="Brown C.T."/>
            <person name="Hug L.A."/>
            <person name="Thomas B.C."/>
            <person name="Sharon I."/>
            <person name="Castelle C.J."/>
            <person name="Singh A."/>
            <person name="Wilkins M.J."/>
            <person name="Williams K.H."/>
            <person name="Banfield J.F."/>
        </authorList>
    </citation>
    <scope>NUCLEOTIDE SEQUENCE [LARGE SCALE GENOMIC DNA]</scope>
</reference>
<name>A0A0G1RMN3_9BACT</name>
<sequence length="91" mass="10248">MICRIIGYPKESPINIAANLGSLSSPEKSARARRLRRRIPSRSMGSDFSGSPSGFMIWGLGGRIIQRIGCNVDLFKREMKDVGGLRERRRR</sequence>
<comment type="caution">
    <text evidence="2">The sequence shown here is derived from an EMBL/GenBank/DDBJ whole genome shotgun (WGS) entry which is preliminary data.</text>
</comment>
<evidence type="ECO:0000313" key="3">
    <source>
        <dbReference type="Proteomes" id="UP000034307"/>
    </source>
</evidence>